<organism evidence="2 3">
    <name type="scientific">Vibrio sagamiensis NBRC 104589</name>
    <dbReference type="NCBI Taxonomy" id="1219064"/>
    <lineage>
        <taxon>Bacteria</taxon>
        <taxon>Pseudomonadati</taxon>
        <taxon>Pseudomonadota</taxon>
        <taxon>Gammaproteobacteria</taxon>
        <taxon>Vibrionales</taxon>
        <taxon>Vibrionaceae</taxon>
        <taxon>Vibrio</taxon>
    </lineage>
</organism>
<sequence length="126" mass="14511">MLERMNYEFLPEAQGPYVHAMKHNQVLYVSGLTALNTCAQSSELDVQIEEILRQLTLILAEENKSVTDIIKVTIFLRNMDQLSLMREHLRDFYKGIFPACSLVEVSRFINDDLKVEMEVMISLASN</sequence>
<dbReference type="RefSeq" id="WP_039978691.1">
    <property type="nucleotide sequence ID" value="NZ_BAOJ01000003.1"/>
</dbReference>
<dbReference type="AlphaFoldDB" id="A0A511QK27"/>
<accession>A0A511QK27</accession>
<dbReference type="PANTHER" id="PTHR11803:SF58">
    <property type="entry name" value="PROTEIN HMF1-RELATED"/>
    <property type="match status" value="1"/>
</dbReference>
<dbReference type="PANTHER" id="PTHR11803">
    <property type="entry name" value="2-IMINOBUTANOATE/2-IMINOPROPANOATE DEAMINASE RIDA"/>
    <property type="match status" value="1"/>
</dbReference>
<dbReference type="SUPFAM" id="SSF55298">
    <property type="entry name" value="YjgF-like"/>
    <property type="match status" value="1"/>
</dbReference>
<dbReference type="Pfam" id="PF01042">
    <property type="entry name" value="Ribonuc_L-PSP"/>
    <property type="match status" value="1"/>
</dbReference>
<reference evidence="2 3" key="1">
    <citation type="submission" date="2019-07" db="EMBL/GenBank/DDBJ databases">
        <title>Whole genome shotgun sequence of Vibrio sagamiensis NBRC 104589.</title>
        <authorList>
            <person name="Hosoyama A."/>
            <person name="Uohara A."/>
            <person name="Ohji S."/>
            <person name="Ichikawa N."/>
        </authorList>
    </citation>
    <scope>NUCLEOTIDE SEQUENCE [LARGE SCALE GENOMIC DNA]</scope>
    <source>
        <strain evidence="2 3">NBRC 104589</strain>
    </source>
</reference>
<dbReference type="EMBL" id="BJXJ01000075">
    <property type="protein sequence ID" value="GEM77631.1"/>
    <property type="molecule type" value="Genomic_DNA"/>
</dbReference>
<name>A0A511QK27_9VIBR</name>
<dbReference type="InterPro" id="IPR006175">
    <property type="entry name" value="YjgF/YER057c/UK114"/>
</dbReference>
<dbReference type="Proteomes" id="UP000321922">
    <property type="component" value="Unassembled WGS sequence"/>
</dbReference>
<dbReference type="InterPro" id="IPR035959">
    <property type="entry name" value="RutC-like_sf"/>
</dbReference>
<dbReference type="OrthoDB" id="6196780at2"/>
<dbReference type="Gene3D" id="3.30.1330.40">
    <property type="entry name" value="RutC-like"/>
    <property type="match status" value="1"/>
</dbReference>
<evidence type="ECO:0000256" key="1">
    <source>
        <dbReference type="ARBA" id="ARBA00010552"/>
    </source>
</evidence>
<dbReference type="CDD" id="cd00448">
    <property type="entry name" value="YjgF_YER057c_UK114_family"/>
    <property type="match status" value="1"/>
</dbReference>
<comment type="similarity">
    <text evidence="1">Belongs to the RutC family.</text>
</comment>
<comment type="caution">
    <text evidence="2">The sequence shown here is derived from an EMBL/GenBank/DDBJ whole genome shotgun (WGS) entry which is preliminary data.</text>
</comment>
<proteinExistence type="inferred from homology"/>
<dbReference type="GO" id="GO:0005829">
    <property type="term" value="C:cytosol"/>
    <property type="evidence" value="ECO:0007669"/>
    <property type="project" value="TreeGrafter"/>
</dbReference>
<keyword evidence="3" id="KW-1185">Reference proteome</keyword>
<protein>
    <submittedName>
        <fullName evidence="2">Enamine deaminase RidA</fullName>
    </submittedName>
</protein>
<dbReference type="GO" id="GO:0019239">
    <property type="term" value="F:deaminase activity"/>
    <property type="evidence" value="ECO:0007669"/>
    <property type="project" value="TreeGrafter"/>
</dbReference>
<gene>
    <name evidence="2" type="ORF">VSA01S_37430</name>
</gene>
<evidence type="ECO:0000313" key="3">
    <source>
        <dbReference type="Proteomes" id="UP000321922"/>
    </source>
</evidence>
<evidence type="ECO:0000313" key="2">
    <source>
        <dbReference type="EMBL" id="GEM77631.1"/>
    </source>
</evidence>